<dbReference type="AlphaFoldDB" id="A0AA39YZM4"/>
<dbReference type="EMBL" id="JAUJDW010000008">
    <property type="protein sequence ID" value="KAK0661449.1"/>
    <property type="molecule type" value="Genomic_DNA"/>
</dbReference>
<sequence length="427" mass="48058">MGHYGMYSHFQVQEVTPFRGIHPYFGSPIWAAAMSGRHDFLKRLRIDGVNFYNIDYGFYTPLRVACILADNHHKQSALVLLDSMISGGQIHLDDLRTSLIYARETQFLPLFRLLTEPAVRGLIKTELENVLHLENGDNARQLTKLLITRGVDPNTRALLDLLEVSSTKKLTTPLQDAVNNHKRARIDLLLAHGADPNMVASADGLSPLEVALRQRSPDVVDTLLRHGAAKYADPTNNGTGFNILTHPDAWAHPPTWQVCLSHFDTSEPRSPDSPNGPRLYRTINDYAYAYAALLEAVGRGRRDLVLRLMDRDVSIHGRWDPPLPPFPSARSWMVTDPQAPLPRRHVMLAPPALQAALLAGDQAMVNFLFEHGAVWNYPYDYLLREPGESAIDVEKRVARVRGRANVRDEEEERRERETLRAANAIAN</sequence>
<feature type="repeat" description="ANK" evidence="4">
    <location>
        <begin position="203"/>
        <end position="228"/>
    </location>
</feature>
<reference evidence="5" key="1">
    <citation type="submission" date="2023-06" db="EMBL/GenBank/DDBJ databases">
        <title>Multi-omics analyses reveal the molecular pathogenesis toolkit of Lasiodiplodia hormozganensis, a cross-kingdom pathogen.</title>
        <authorList>
            <person name="Felix C."/>
            <person name="Meneses R."/>
            <person name="Goncalves M.F.M."/>
            <person name="Tilleman L."/>
            <person name="Duarte A.S."/>
            <person name="Jorrin-Novo J.V."/>
            <person name="Van De Peer Y."/>
            <person name="Deforce D."/>
            <person name="Van Nieuwerburgh F."/>
            <person name="Esteves A.C."/>
            <person name="Alves A."/>
        </authorList>
    </citation>
    <scope>NUCLEOTIDE SEQUENCE</scope>
    <source>
        <strain evidence="5">CBS 339.90</strain>
    </source>
</reference>
<dbReference type="PROSITE" id="PS50297">
    <property type="entry name" value="ANK_REP_REGION"/>
    <property type="match status" value="1"/>
</dbReference>
<evidence type="ECO:0000256" key="2">
    <source>
        <dbReference type="ARBA" id="ARBA00022737"/>
    </source>
</evidence>
<evidence type="ECO:0000313" key="6">
    <source>
        <dbReference type="Proteomes" id="UP001175001"/>
    </source>
</evidence>
<evidence type="ECO:0000256" key="4">
    <source>
        <dbReference type="PROSITE-ProRule" id="PRU00023"/>
    </source>
</evidence>
<keyword evidence="3 4" id="KW-0040">ANK repeat</keyword>
<evidence type="ECO:0000256" key="3">
    <source>
        <dbReference type="ARBA" id="ARBA00023043"/>
    </source>
</evidence>
<dbReference type="GO" id="GO:0016567">
    <property type="term" value="P:protein ubiquitination"/>
    <property type="evidence" value="ECO:0007669"/>
    <property type="project" value="TreeGrafter"/>
</dbReference>
<dbReference type="Pfam" id="PF12796">
    <property type="entry name" value="Ank_2"/>
    <property type="match status" value="1"/>
</dbReference>
<dbReference type="Gene3D" id="1.25.40.20">
    <property type="entry name" value="Ankyrin repeat-containing domain"/>
    <property type="match status" value="1"/>
</dbReference>
<comment type="similarity">
    <text evidence="1">Belongs to the ankyrin SOCS box (ASB) family.</text>
</comment>
<keyword evidence="6" id="KW-1185">Reference proteome</keyword>
<dbReference type="Proteomes" id="UP001175001">
    <property type="component" value="Unassembled WGS sequence"/>
</dbReference>
<gene>
    <name evidence="5" type="primary">ASB15</name>
    <name evidence="5" type="ORF">DIS24_g2727</name>
</gene>
<evidence type="ECO:0000313" key="5">
    <source>
        <dbReference type="EMBL" id="KAK0661449.1"/>
    </source>
</evidence>
<name>A0AA39YZM4_9PEZI</name>
<comment type="caution">
    <text evidence="5">The sequence shown here is derived from an EMBL/GenBank/DDBJ whole genome shotgun (WGS) entry which is preliminary data.</text>
</comment>
<dbReference type="SUPFAM" id="SSF48403">
    <property type="entry name" value="Ankyrin repeat"/>
    <property type="match status" value="1"/>
</dbReference>
<protein>
    <submittedName>
        <fullName evidence="5">Ankyrin repeat and SOCS box protein 15</fullName>
    </submittedName>
</protein>
<dbReference type="PANTHER" id="PTHR24136:SF15">
    <property type="entry name" value="ANK_REP_REGION DOMAIN-CONTAINING PROTEIN"/>
    <property type="match status" value="1"/>
</dbReference>
<dbReference type="InterPro" id="IPR002110">
    <property type="entry name" value="Ankyrin_rpt"/>
</dbReference>
<proteinExistence type="inferred from homology"/>
<dbReference type="PROSITE" id="PS50088">
    <property type="entry name" value="ANK_REPEAT"/>
    <property type="match status" value="1"/>
</dbReference>
<organism evidence="5 6">
    <name type="scientific">Lasiodiplodia hormozganensis</name>
    <dbReference type="NCBI Taxonomy" id="869390"/>
    <lineage>
        <taxon>Eukaryota</taxon>
        <taxon>Fungi</taxon>
        <taxon>Dikarya</taxon>
        <taxon>Ascomycota</taxon>
        <taxon>Pezizomycotina</taxon>
        <taxon>Dothideomycetes</taxon>
        <taxon>Dothideomycetes incertae sedis</taxon>
        <taxon>Botryosphaeriales</taxon>
        <taxon>Botryosphaeriaceae</taxon>
        <taxon>Lasiodiplodia</taxon>
    </lineage>
</organism>
<dbReference type="InterPro" id="IPR036770">
    <property type="entry name" value="Ankyrin_rpt-contain_sf"/>
</dbReference>
<dbReference type="GO" id="GO:0045732">
    <property type="term" value="P:positive regulation of protein catabolic process"/>
    <property type="evidence" value="ECO:0007669"/>
    <property type="project" value="TreeGrafter"/>
</dbReference>
<evidence type="ECO:0000256" key="1">
    <source>
        <dbReference type="ARBA" id="ARBA00005949"/>
    </source>
</evidence>
<keyword evidence="2" id="KW-0677">Repeat</keyword>
<dbReference type="InterPro" id="IPR051573">
    <property type="entry name" value="Ankyrin-SOCS_box_domain"/>
</dbReference>
<dbReference type="SMART" id="SM00248">
    <property type="entry name" value="ANK"/>
    <property type="match status" value="6"/>
</dbReference>
<accession>A0AA39YZM4</accession>
<dbReference type="PANTHER" id="PTHR24136">
    <property type="entry name" value="SOWAH (DROSOPHILA) HOMOLOG"/>
    <property type="match status" value="1"/>
</dbReference>